<reference evidence="2" key="5">
    <citation type="journal article" date="2021" name="G3 (Bethesda)">
        <title>Aegilops tauschii genome assembly Aet v5.0 features greater sequence contiguity and improved annotation.</title>
        <authorList>
            <person name="Wang L."/>
            <person name="Zhu T."/>
            <person name="Rodriguez J.C."/>
            <person name="Deal K.R."/>
            <person name="Dubcovsky J."/>
            <person name="McGuire P.E."/>
            <person name="Lux T."/>
            <person name="Spannagl M."/>
            <person name="Mayer K.F.X."/>
            <person name="Baldrich P."/>
            <person name="Meyers B.C."/>
            <person name="Huo N."/>
            <person name="Gu Y.Q."/>
            <person name="Zhou H."/>
            <person name="Devos K.M."/>
            <person name="Bennetzen J.L."/>
            <person name="Unver T."/>
            <person name="Budak H."/>
            <person name="Gulick P.J."/>
            <person name="Galiba G."/>
            <person name="Kalapos B."/>
            <person name="Nelson D.R."/>
            <person name="Li P."/>
            <person name="You F.M."/>
            <person name="Luo M.C."/>
            <person name="Dvorak J."/>
        </authorList>
    </citation>
    <scope>NUCLEOTIDE SEQUENCE [LARGE SCALE GENOMIC DNA]</scope>
    <source>
        <strain evidence="2">cv. AL8/78</strain>
    </source>
</reference>
<feature type="compositionally biased region" description="Pro residues" evidence="1">
    <location>
        <begin position="168"/>
        <end position="179"/>
    </location>
</feature>
<evidence type="ECO:0000313" key="2">
    <source>
        <dbReference type="EnsemblPlants" id="AET2Gv20673000.8"/>
    </source>
</evidence>
<evidence type="ECO:0008006" key="4">
    <source>
        <dbReference type="Google" id="ProtNLM"/>
    </source>
</evidence>
<evidence type="ECO:0000313" key="3">
    <source>
        <dbReference type="Proteomes" id="UP000015105"/>
    </source>
</evidence>
<dbReference type="PANTHER" id="PTHR33087">
    <property type="entry name" value="OS07G0539200 PROTEIN"/>
    <property type="match status" value="1"/>
</dbReference>
<dbReference type="Gramene" id="AET2Gv20673000.8">
    <property type="protein sequence ID" value="AET2Gv20673000.8"/>
    <property type="gene ID" value="AET2Gv20673000"/>
</dbReference>
<dbReference type="PANTHER" id="PTHR33087:SF31">
    <property type="entry name" value="OS06G0482850 PROTEIN"/>
    <property type="match status" value="1"/>
</dbReference>
<dbReference type="InterPro" id="IPR053253">
    <property type="entry name" value="Sex_diff_modulator"/>
</dbReference>
<organism evidence="2 3">
    <name type="scientific">Aegilops tauschii subsp. strangulata</name>
    <name type="common">Goatgrass</name>
    <dbReference type="NCBI Taxonomy" id="200361"/>
    <lineage>
        <taxon>Eukaryota</taxon>
        <taxon>Viridiplantae</taxon>
        <taxon>Streptophyta</taxon>
        <taxon>Embryophyta</taxon>
        <taxon>Tracheophyta</taxon>
        <taxon>Spermatophyta</taxon>
        <taxon>Magnoliopsida</taxon>
        <taxon>Liliopsida</taxon>
        <taxon>Poales</taxon>
        <taxon>Poaceae</taxon>
        <taxon>BOP clade</taxon>
        <taxon>Pooideae</taxon>
        <taxon>Triticodae</taxon>
        <taxon>Triticeae</taxon>
        <taxon>Triticinae</taxon>
        <taxon>Aegilops</taxon>
    </lineage>
</organism>
<feature type="compositionally biased region" description="Basic residues" evidence="1">
    <location>
        <begin position="180"/>
        <end position="195"/>
    </location>
</feature>
<keyword evidence="3" id="KW-1185">Reference proteome</keyword>
<sequence>MSRSVEMEEAEEVLSRAMVATITGTRPQVTADEVAQLLCSTFGFEDGDFTTHLHKPEDFLIIFGSRASKDRMNGDHFIRSQRFSLSLRPWCKLAHAGSGGFEYRVELELRGIPANAWHLATAEHILGASVWIERLHPSTRSRADLATFRLSGRAHDPAAILEIVEVTPGPPPPPPPPPPHGHHPHVPDRHRPRPR</sequence>
<proteinExistence type="predicted"/>
<reference evidence="2" key="3">
    <citation type="journal article" date="2017" name="Nature">
        <title>Genome sequence of the progenitor of the wheat D genome Aegilops tauschii.</title>
        <authorList>
            <person name="Luo M.C."/>
            <person name="Gu Y.Q."/>
            <person name="Puiu D."/>
            <person name="Wang H."/>
            <person name="Twardziok S.O."/>
            <person name="Deal K.R."/>
            <person name="Huo N."/>
            <person name="Zhu T."/>
            <person name="Wang L."/>
            <person name="Wang Y."/>
            <person name="McGuire P.E."/>
            <person name="Liu S."/>
            <person name="Long H."/>
            <person name="Ramasamy R.K."/>
            <person name="Rodriguez J.C."/>
            <person name="Van S.L."/>
            <person name="Yuan L."/>
            <person name="Wang Z."/>
            <person name="Xia Z."/>
            <person name="Xiao L."/>
            <person name="Anderson O.D."/>
            <person name="Ouyang S."/>
            <person name="Liang Y."/>
            <person name="Zimin A.V."/>
            <person name="Pertea G."/>
            <person name="Qi P."/>
            <person name="Bennetzen J.L."/>
            <person name="Dai X."/>
            <person name="Dawson M.W."/>
            <person name="Muller H.G."/>
            <person name="Kugler K."/>
            <person name="Rivarola-Duarte L."/>
            <person name="Spannagl M."/>
            <person name="Mayer K.F.X."/>
            <person name="Lu F.H."/>
            <person name="Bevan M.W."/>
            <person name="Leroy P."/>
            <person name="Li P."/>
            <person name="You F.M."/>
            <person name="Sun Q."/>
            <person name="Liu Z."/>
            <person name="Lyons E."/>
            <person name="Wicker T."/>
            <person name="Salzberg S.L."/>
            <person name="Devos K.M."/>
            <person name="Dvorak J."/>
        </authorList>
    </citation>
    <scope>NUCLEOTIDE SEQUENCE [LARGE SCALE GENOMIC DNA]</scope>
    <source>
        <strain evidence="2">cv. AL8/78</strain>
    </source>
</reference>
<name>A0A453BYC6_AEGTS</name>
<reference evidence="3" key="1">
    <citation type="journal article" date="2014" name="Science">
        <title>Ancient hybridizations among the ancestral genomes of bread wheat.</title>
        <authorList>
            <consortium name="International Wheat Genome Sequencing Consortium,"/>
            <person name="Marcussen T."/>
            <person name="Sandve S.R."/>
            <person name="Heier L."/>
            <person name="Spannagl M."/>
            <person name="Pfeifer M."/>
            <person name="Jakobsen K.S."/>
            <person name="Wulff B.B."/>
            <person name="Steuernagel B."/>
            <person name="Mayer K.F."/>
            <person name="Olsen O.A."/>
        </authorList>
    </citation>
    <scope>NUCLEOTIDE SEQUENCE [LARGE SCALE GENOMIC DNA]</scope>
    <source>
        <strain evidence="3">cv. AL8/78</strain>
    </source>
</reference>
<dbReference type="AlphaFoldDB" id="A0A453BYC6"/>
<accession>A0A453BYC6</accession>
<protein>
    <recommendedName>
        <fullName evidence="4">DUF4283 domain-containing protein</fullName>
    </recommendedName>
</protein>
<feature type="region of interest" description="Disordered" evidence="1">
    <location>
        <begin position="165"/>
        <end position="195"/>
    </location>
</feature>
<reference evidence="3" key="2">
    <citation type="journal article" date="2017" name="Nat. Plants">
        <title>The Aegilops tauschii genome reveals multiple impacts of transposons.</title>
        <authorList>
            <person name="Zhao G."/>
            <person name="Zou C."/>
            <person name="Li K."/>
            <person name="Wang K."/>
            <person name="Li T."/>
            <person name="Gao L."/>
            <person name="Zhang X."/>
            <person name="Wang H."/>
            <person name="Yang Z."/>
            <person name="Liu X."/>
            <person name="Jiang W."/>
            <person name="Mao L."/>
            <person name="Kong X."/>
            <person name="Jiao Y."/>
            <person name="Jia J."/>
        </authorList>
    </citation>
    <scope>NUCLEOTIDE SEQUENCE [LARGE SCALE GENOMIC DNA]</scope>
    <source>
        <strain evidence="3">cv. AL8/78</strain>
    </source>
</reference>
<reference evidence="2" key="4">
    <citation type="submission" date="2019-03" db="UniProtKB">
        <authorList>
            <consortium name="EnsemblPlants"/>
        </authorList>
    </citation>
    <scope>IDENTIFICATION</scope>
</reference>
<evidence type="ECO:0000256" key="1">
    <source>
        <dbReference type="SAM" id="MobiDB-lite"/>
    </source>
</evidence>
<dbReference type="EnsemblPlants" id="AET2Gv20673000.8">
    <property type="protein sequence ID" value="AET2Gv20673000.8"/>
    <property type="gene ID" value="AET2Gv20673000"/>
</dbReference>
<dbReference type="Proteomes" id="UP000015105">
    <property type="component" value="Chromosome 2D"/>
</dbReference>